<dbReference type="STRING" id="7168.A0A182NDH5"/>
<organism evidence="1 2">
    <name type="scientific">Anopheles dirus</name>
    <dbReference type="NCBI Taxonomy" id="7168"/>
    <lineage>
        <taxon>Eukaryota</taxon>
        <taxon>Metazoa</taxon>
        <taxon>Ecdysozoa</taxon>
        <taxon>Arthropoda</taxon>
        <taxon>Hexapoda</taxon>
        <taxon>Insecta</taxon>
        <taxon>Pterygota</taxon>
        <taxon>Neoptera</taxon>
        <taxon>Endopterygota</taxon>
        <taxon>Diptera</taxon>
        <taxon>Nematocera</taxon>
        <taxon>Culicoidea</taxon>
        <taxon>Culicidae</taxon>
        <taxon>Anophelinae</taxon>
        <taxon>Anopheles</taxon>
    </lineage>
</organism>
<evidence type="ECO:0008006" key="3">
    <source>
        <dbReference type="Google" id="ProtNLM"/>
    </source>
</evidence>
<name>A0A182NDH5_9DIPT</name>
<dbReference type="GO" id="GO:0003676">
    <property type="term" value="F:nucleic acid binding"/>
    <property type="evidence" value="ECO:0007669"/>
    <property type="project" value="InterPro"/>
</dbReference>
<dbReference type="PANTHER" id="PTHR47331">
    <property type="entry name" value="PHD-TYPE DOMAIN-CONTAINING PROTEIN"/>
    <property type="match status" value="1"/>
</dbReference>
<reference evidence="1" key="2">
    <citation type="submission" date="2020-05" db="UniProtKB">
        <authorList>
            <consortium name="EnsemblMetazoa"/>
        </authorList>
    </citation>
    <scope>IDENTIFICATION</scope>
    <source>
        <strain evidence="1">WRAIR2</strain>
    </source>
</reference>
<dbReference type="InterPro" id="IPR012337">
    <property type="entry name" value="RNaseH-like_sf"/>
</dbReference>
<accession>A0A182NDH5</accession>
<protein>
    <recommendedName>
        <fullName evidence="3">Integrase catalytic domain-containing protein</fullName>
    </recommendedName>
</protein>
<evidence type="ECO:0000313" key="2">
    <source>
        <dbReference type="Proteomes" id="UP000075884"/>
    </source>
</evidence>
<dbReference type="AlphaFoldDB" id="A0A182NDH5"/>
<dbReference type="EnsemblMetazoa" id="ADIR005689-RA">
    <property type="protein sequence ID" value="ADIR005689-PA"/>
    <property type="gene ID" value="ADIR005689"/>
</dbReference>
<evidence type="ECO:0000313" key="1">
    <source>
        <dbReference type="EnsemblMetazoa" id="ADIR005689-PA"/>
    </source>
</evidence>
<sequence>SGHGYREAVKNELRQLFYIPHLDAAVRKESTACVWCKVRRVDYIGPFDVTVGRRTEKRWIVLLTCLVVRGIHLEVAHGLTTQSCLMALQRFICRRGWPVEFLSDNGTNFQGASKEITATVAAIQDECADQFTNARTKWTFNPPVIPHMGGVWKRLVRSVKEVLAAINDGRRLTDEILQTAIVEAEDIIYS</sequence>
<dbReference type="Proteomes" id="UP000075884">
    <property type="component" value="Unassembled WGS sequence"/>
</dbReference>
<dbReference type="Gene3D" id="3.30.420.10">
    <property type="entry name" value="Ribonuclease H-like superfamily/Ribonuclease H"/>
    <property type="match status" value="1"/>
</dbReference>
<reference evidence="2" key="1">
    <citation type="submission" date="2013-03" db="EMBL/GenBank/DDBJ databases">
        <title>The Genome Sequence of Anopheles dirus WRAIR2.</title>
        <authorList>
            <consortium name="The Broad Institute Genomics Platform"/>
            <person name="Neafsey D.E."/>
            <person name="Walton C."/>
            <person name="Walker B."/>
            <person name="Young S.K."/>
            <person name="Zeng Q."/>
            <person name="Gargeya S."/>
            <person name="Fitzgerald M."/>
            <person name="Haas B."/>
            <person name="Abouelleil A."/>
            <person name="Allen A.W."/>
            <person name="Alvarado L."/>
            <person name="Arachchi H.M."/>
            <person name="Berlin A.M."/>
            <person name="Chapman S.B."/>
            <person name="Gainer-Dewar J."/>
            <person name="Goldberg J."/>
            <person name="Griggs A."/>
            <person name="Gujja S."/>
            <person name="Hansen M."/>
            <person name="Howarth C."/>
            <person name="Imamovic A."/>
            <person name="Ireland A."/>
            <person name="Larimer J."/>
            <person name="McCowan C."/>
            <person name="Murphy C."/>
            <person name="Pearson M."/>
            <person name="Poon T.W."/>
            <person name="Priest M."/>
            <person name="Roberts A."/>
            <person name="Saif S."/>
            <person name="Shea T."/>
            <person name="Sisk P."/>
            <person name="Sykes S."/>
            <person name="Wortman J."/>
            <person name="Nusbaum C."/>
            <person name="Birren B."/>
        </authorList>
    </citation>
    <scope>NUCLEOTIDE SEQUENCE [LARGE SCALE GENOMIC DNA]</scope>
    <source>
        <strain evidence="2">WRAIR2</strain>
    </source>
</reference>
<dbReference type="SUPFAM" id="SSF53098">
    <property type="entry name" value="Ribonuclease H-like"/>
    <property type="match status" value="1"/>
</dbReference>
<keyword evidence="2" id="KW-1185">Reference proteome</keyword>
<proteinExistence type="predicted"/>
<dbReference type="VEuPathDB" id="VectorBase:ADIR005689"/>
<dbReference type="InterPro" id="IPR036397">
    <property type="entry name" value="RNaseH_sf"/>
</dbReference>